<dbReference type="SUPFAM" id="SSF55973">
    <property type="entry name" value="S-adenosylmethionine synthetase"/>
    <property type="match status" value="3"/>
</dbReference>
<feature type="binding site" description="in other chain" evidence="10">
    <location>
        <position position="18"/>
    </location>
    <ligand>
        <name>ATP</name>
        <dbReference type="ChEBI" id="CHEBI:30616"/>
        <note>ligand shared between two neighboring subunits</note>
    </ligand>
</feature>
<evidence type="ECO:0000256" key="3">
    <source>
        <dbReference type="ARBA" id="ARBA00022563"/>
    </source>
</evidence>
<comment type="function">
    <text evidence="10">Catalyzes the formation of S-adenosylmethionine (AdoMet) from methionine and ATP. The overall synthetic reaction is composed of two sequential steps, AdoMet formation and the subsequent tripolyphosphate hydrolysis which occurs prior to release of AdoMet from the enzyme.</text>
</comment>
<dbReference type="Pfam" id="PF00438">
    <property type="entry name" value="S-AdoMet_synt_N"/>
    <property type="match status" value="1"/>
</dbReference>
<dbReference type="PIRSF" id="PIRSF000497">
    <property type="entry name" value="MAT"/>
    <property type="match status" value="1"/>
</dbReference>
<evidence type="ECO:0000256" key="6">
    <source>
        <dbReference type="ARBA" id="ARBA00022741"/>
    </source>
</evidence>
<feature type="domain" description="S-adenosylmethionine synthetase central" evidence="14">
    <location>
        <begin position="124"/>
        <end position="241"/>
    </location>
</feature>
<feature type="binding site" description="in other chain" evidence="10">
    <location>
        <begin position="174"/>
        <end position="176"/>
    </location>
    <ligand>
        <name>ATP</name>
        <dbReference type="ChEBI" id="CHEBI:30616"/>
        <note>ligand shared between two neighboring subunits</note>
    </ligand>
</feature>
<keyword evidence="7 10" id="KW-0067">ATP-binding</keyword>
<dbReference type="GO" id="GO:0006730">
    <property type="term" value="P:one-carbon metabolic process"/>
    <property type="evidence" value="ECO:0007669"/>
    <property type="project" value="UniProtKB-KW"/>
</dbReference>
<dbReference type="GO" id="GO:0004478">
    <property type="term" value="F:methionine adenosyltransferase activity"/>
    <property type="evidence" value="ECO:0007669"/>
    <property type="project" value="UniProtKB-UniRule"/>
</dbReference>
<dbReference type="GO" id="GO:0006556">
    <property type="term" value="P:S-adenosylmethionine biosynthetic process"/>
    <property type="evidence" value="ECO:0007669"/>
    <property type="project" value="UniProtKB-UniRule"/>
</dbReference>
<comment type="pathway">
    <text evidence="1 10">Amino-acid biosynthesis; S-adenosyl-L-methionine biosynthesis; S-adenosyl-L-methionine from L-methionine: step 1/1.</text>
</comment>
<evidence type="ECO:0000256" key="1">
    <source>
        <dbReference type="ARBA" id="ARBA00005224"/>
    </source>
</evidence>
<comment type="subcellular location">
    <subcellularLocation>
        <location evidence="10 11">Cytoplasm</location>
    </subcellularLocation>
</comment>
<accession>A0A6N2VCI8</accession>
<feature type="binding site" description="in other chain" evidence="10">
    <location>
        <begin position="240"/>
        <end position="241"/>
    </location>
    <ligand>
        <name>ATP</name>
        <dbReference type="ChEBI" id="CHEBI:30616"/>
        <note>ligand shared between two neighboring subunits</note>
    </ligand>
</feature>
<dbReference type="InterPro" id="IPR022630">
    <property type="entry name" value="S-AdoMet_synt_C"/>
</dbReference>
<proteinExistence type="inferred from homology"/>
<feature type="binding site" evidence="10">
    <location>
        <position position="46"/>
    </location>
    <ligand>
        <name>K(+)</name>
        <dbReference type="ChEBI" id="CHEBI:29103"/>
    </ligand>
</feature>
<comment type="subunit">
    <text evidence="10">Homotetramer; dimer of dimers.</text>
</comment>
<evidence type="ECO:0000259" key="15">
    <source>
        <dbReference type="Pfam" id="PF02773"/>
    </source>
</evidence>
<dbReference type="PANTHER" id="PTHR11964">
    <property type="entry name" value="S-ADENOSYLMETHIONINE SYNTHETASE"/>
    <property type="match status" value="1"/>
</dbReference>
<evidence type="ECO:0000256" key="8">
    <source>
        <dbReference type="ARBA" id="ARBA00022842"/>
    </source>
</evidence>
<dbReference type="EC" id="2.5.1.6" evidence="10"/>
<evidence type="ECO:0000256" key="11">
    <source>
        <dbReference type="RuleBase" id="RU000542"/>
    </source>
</evidence>
<dbReference type="RefSeq" id="WP_102721201.1">
    <property type="nucleotide sequence ID" value="NZ_CACRSS010000021.1"/>
</dbReference>
<dbReference type="PROSITE" id="PS00376">
    <property type="entry name" value="ADOMET_SYNTHASE_1"/>
    <property type="match status" value="1"/>
</dbReference>
<feature type="binding site" evidence="10">
    <location>
        <position position="20"/>
    </location>
    <ligand>
        <name>Mg(2+)</name>
        <dbReference type="ChEBI" id="CHEBI:18420"/>
    </ligand>
</feature>
<dbReference type="HAMAP" id="MF_00086">
    <property type="entry name" value="S_AdoMet_synth1"/>
    <property type="match status" value="1"/>
</dbReference>
<feature type="binding site" description="in other chain" evidence="10">
    <location>
        <begin position="255"/>
        <end position="256"/>
    </location>
    <ligand>
        <name>ATP</name>
        <dbReference type="ChEBI" id="CHEBI:30616"/>
        <note>ligand shared between two neighboring subunits</note>
    </ligand>
</feature>
<dbReference type="Pfam" id="PF02772">
    <property type="entry name" value="S-AdoMet_synt_M"/>
    <property type="match status" value="1"/>
</dbReference>
<dbReference type="InterPro" id="IPR022636">
    <property type="entry name" value="S-AdoMet_synthetase_sfam"/>
</dbReference>
<dbReference type="OrthoDB" id="9801686at2"/>
<feature type="binding site" evidence="10">
    <location>
        <position position="249"/>
    </location>
    <ligand>
        <name>ATP</name>
        <dbReference type="ChEBI" id="CHEBI:30616"/>
        <note>ligand shared between two neighboring subunits</note>
    </ligand>
</feature>
<dbReference type="GO" id="GO:0005737">
    <property type="term" value="C:cytoplasm"/>
    <property type="evidence" value="ECO:0007669"/>
    <property type="project" value="UniProtKB-SubCell"/>
</dbReference>
<reference evidence="16" key="1">
    <citation type="submission" date="2019-11" db="EMBL/GenBank/DDBJ databases">
        <authorList>
            <person name="Feng L."/>
        </authorList>
    </citation>
    <scope>NUCLEOTIDE SEQUENCE</scope>
    <source>
        <strain evidence="16">AMuciniphilaLFYP55</strain>
    </source>
</reference>
<comment type="cofactor">
    <cofactor evidence="10">
        <name>K(+)</name>
        <dbReference type="ChEBI" id="CHEBI:29103"/>
    </cofactor>
    <text evidence="10">Binds 1 potassium ion per subunit.</text>
</comment>
<dbReference type="InterPro" id="IPR002133">
    <property type="entry name" value="S-AdoMet_synthetase"/>
</dbReference>
<protein>
    <recommendedName>
        <fullName evidence="10">S-adenosylmethionine synthase</fullName>
        <shortName evidence="10">AdoMet synthase</shortName>
        <ecNumber evidence="10">2.5.1.6</ecNumber>
    </recommendedName>
    <alternativeName>
        <fullName evidence="10">MAT</fullName>
    </alternativeName>
    <alternativeName>
        <fullName evidence="10">Methionine adenosyltransferase</fullName>
    </alternativeName>
</protein>
<feature type="binding site" description="in other chain" evidence="10">
    <location>
        <position position="59"/>
    </location>
    <ligand>
        <name>L-methionine</name>
        <dbReference type="ChEBI" id="CHEBI:57844"/>
        <note>ligand shared between two neighboring subunits</note>
    </ligand>
</feature>
<evidence type="ECO:0000259" key="14">
    <source>
        <dbReference type="Pfam" id="PF02772"/>
    </source>
</evidence>
<feature type="domain" description="S-adenosylmethionine synthetase N-terminal" evidence="13">
    <location>
        <begin position="7"/>
        <end position="106"/>
    </location>
</feature>
<feature type="binding site" evidence="10">
    <location>
        <position position="276"/>
    </location>
    <ligand>
        <name>ATP</name>
        <dbReference type="ChEBI" id="CHEBI:30616"/>
        <note>ligand shared between two neighboring subunits</note>
    </ligand>
</feature>
<evidence type="ECO:0000256" key="9">
    <source>
        <dbReference type="ARBA" id="ARBA00022958"/>
    </source>
</evidence>
<dbReference type="GO" id="GO:0005524">
    <property type="term" value="F:ATP binding"/>
    <property type="evidence" value="ECO:0007669"/>
    <property type="project" value="UniProtKB-UniRule"/>
</dbReference>
<organism evidence="16">
    <name type="scientific">Akkermansia muciniphila</name>
    <dbReference type="NCBI Taxonomy" id="239935"/>
    <lineage>
        <taxon>Bacteria</taxon>
        <taxon>Pseudomonadati</taxon>
        <taxon>Verrucomicrobiota</taxon>
        <taxon>Verrucomicrobiia</taxon>
        <taxon>Verrucomicrobiales</taxon>
        <taxon>Akkermansiaceae</taxon>
        <taxon>Akkermansia</taxon>
    </lineage>
</organism>
<keyword evidence="9 10" id="KW-0630">Potassium</keyword>
<feature type="binding site" description="in other chain" evidence="10">
    <location>
        <position position="280"/>
    </location>
    <ligand>
        <name>L-methionine</name>
        <dbReference type="ChEBI" id="CHEBI:57844"/>
        <note>ligand shared between two neighboring subunits</note>
    </ligand>
</feature>
<dbReference type="CDD" id="cd18079">
    <property type="entry name" value="S-AdoMet_synt"/>
    <property type="match status" value="1"/>
</dbReference>
<feature type="binding site" evidence="10">
    <location>
        <position position="249"/>
    </location>
    <ligand>
        <name>L-methionine</name>
        <dbReference type="ChEBI" id="CHEBI:57844"/>
        <note>ligand shared between two neighboring subunits</note>
    </ligand>
</feature>
<keyword evidence="5 10" id="KW-0479">Metal-binding</keyword>
<evidence type="ECO:0000256" key="2">
    <source>
        <dbReference type="ARBA" id="ARBA00009685"/>
    </source>
</evidence>
<keyword evidence="3 10" id="KW-0554">One-carbon metabolism</keyword>
<evidence type="ECO:0000256" key="7">
    <source>
        <dbReference type="ARBA" id="ARBA00022840"/>
    </source>
</evidence>
<gene>
    <name evidence="10 16" type="primary">metK</name>
    <name evidence="16" type="ORF">AMLFYP55_01444</name>
</gene>
<comment type="catalytic activity">
    <reaction evidence="10">
        <text>L-methionine + ATP + H2O = S-adenosyl-L-methionine + phosphate + diphosphate</text>
        <dbReference type="Rhea" id="RHEA:21080"/>
        <dbReference type="ChEBI" id="CHEBI:15377"/>
        <dbReference type="ChEBI" id="CHEBI:30616"/>
        <dbReference type="ChEBI" id="CHEBI:33019"/>
        <dbReference type="ChEBI" id="CHEBI:43474"/>
        <dbReference type="ChEBI" id="CHEBI:57844"/>
        <dbReference type="ChEBI" id="CHEBI:59789"/>
        <dbReference type="EC" id="2.5.1.6"/>
    </reaction>
</comment>
<dbReference type="FunFam" id="3.30.300.10:FF:000003">
    <property type="entry name" value="S-adenosylmethionine synthase"/>
    <property type="match status" value="1"/>
</dbReference>
<keyword evidence="8 10" id="KW-0460">Magnesium</keyword>
<dbReference type="InterPro" id="IPR022628">
    <property type="entry name" value="S-AdoMet_synt_N"/>
</dbReference>
<dbReference type="Gene3D" id="3.30.300.10">
    <property type="match status" value="3"/>
</dbReference>
<dbReference type="AlphaFoldDB" id="A0A6N2VCI8"/>
<dbReference type="NCBIfam" id="TIGR01034">
    <property type="entry name" value="metK"/>
    <property type="match status" value="1"/>
</dbReference>
<dbReference type="GO" id="GO:0000287">
    <property type="term" value="F:magnesium ion binding"/>
    <property type="evidence" value="ECO:0007669"/>
    <property type="project" value="UniProtKB-UniRule"/>
</dbReference>
<feature type="binding site" description="in other chain" evidence="10">
    <location>
        <position position="104"/>
    </location>
    <ligand>
        <name>L-methionine</name>
        <dbReference type="ChEBI" id="CHEBI:57844"/>
        <note>ligand shared between two neighboring subunits</note>
    </ligand>
</feature>
<dbReference type="Pfam" id="PF02773">
    <property type="entry name" value="S-AdoMet_synt_C"/>
    <property type="match status" value="1"/>
</dbReference>
<dbReference type="UniPathway" id="UPA00315">
    <property type="reaction ID" value="UER00080"/>
</dbReference>
<evidence type="ECO:0000313" key="16">
    <source>
        <dbReference type="EMBL" id="VYT27640.1"/>
    </source>
</evidence>
<keyword evidence="6 10" id="KW-0547">Nucleotide-binding</keyword>
<evidence type="ECO:0000256" key="5">
    <source>
        <dbReference type="ARBA" id="ARBA00022723"/>
    </source>
</evidence>
<keyword evidence="4 10" id="KW-0808">Transferase</keyword>
<feature type="binding site" evidence="10">
    <location>
        <position position="272"/>
    </location>
    <ligand>
        <name>ATP</name>
        <dbReference type="ChEBI" id="CHEBI:30616"/>
        <note>ligand shared between two neighboring subunits</note>
    </ligand>
</feature>
<dbReference type="PROSITE" id="PS00377">
    <property type="entry name" value="ADOMET_SYNTHASE_2"/>
    <property type="match status" value="1"/>
</dbReference>
<comment type="similarity">
    <text evidence="2 10 12">Belongs to the AdoMet synthase family.</text>
</comment>
<dbReference type="EMBL" id="CACRSS010000021">
    <property type="protein sequence ID" value="VYT27640.1"/>
    <property type="molecule type" value="Genomic_DNA"/>
</dbReference>
<comment type="cofactor">
    <cofactor evidence="10">
        <name>Mg(2+)</name>
        <dbReference type="ChEBI" id="CHEBI:18420"/>
    </cofactor>
    <text evidence="10">Binds 2 divalent ions per subunit.</text>
</comment>
<evidence type="ECO:0000256" key="10">
    <source>
        <dbReference type="HAMAP-Rule" id="MF_00086"/>
    </source>
</evidence>
<evidence type="ECO:0000256" key="12">
    <source>
        <dbReference type="RuleBase" id="RU004462"/>
    </source>
</evidence>
<dbReference type="InterPro" id="IPR022629">
    <property type="entry name" value="S-AdoMet_synt_central"/>
</dbReference>
<keyword evidence="10" id="KW-0963">Cytoplasm</keyword>
<name>A0A6N2VCI8_9BACT</name>
<evidence type="ECO:0000259" key="13">
    <source>
        <dbReference type="Pfam" id="PF00438"/>
    </source>
</evidence>
<feature type="region of interest" description="Flexible loop" evidence="10">
    <location>
        <begin position="104"/>
        <end position="114"/>
    </location>
</feature>
<dbReference type="InterPro" id="IPR022631">
    <property type="entry name" value="ADOMET_SYNTHASE_CS"/>
</dbReference>
<feature type="domain" description="S-adenosylmethionine synthetase C-terminal" evidence="15">
    <location>
        <begin position="243"/>
        <end position="380"/>
    </location>
</feature>
<evidence type="ECO:0000256" key="4">
    <source>
        <dbReference type="ARBA" id="ARBA00022679"/>
    </source>
</evidence>
<sequence>MSKNNPHIFTSESVGEGHPDKVADYISDSILDACLAQDKTSRVACETLVKSNMVIIAGELTTKAVINPEKIARQAIREIGYCNRQDDDVFHADTVFFTNLLTEQSPDIAQGVDAREAEGKGHAEQGAGDQGIMFGFATNETPELLPAPIVFAHKLLMELAKRRKRGHVDWLRPDCKSQVAVAYDEAGRPVHIENVVISTQHTEEVDHDTIYNYCVRLIKTVLPAELLDDRTEYFINPTGKFVVGGPHGDSGLTGRKIIVDTYGGMGRHGGGAFSGKDPSKVDRSAAYMCRWVAKHIVAAGLADKCELQVAYAIGYPTPVSIRVDTFGTGKVEEKAIESALEGIFSFKPADMVEQLDLLQPIYRKTTHYGHFTNPELPWEQLDEARLASLKQLLH</sequence>